<dbReference type="GO" id="GO:0004674">
    <property type="term" value="F:protein serine/threonine kinase activity"/>
    <property type="evidence" value="ECO:0000318"/>
    <property type="project" value="GO_Central"/>
</dbReference>
<dbReference type="Gramene" id="EFJ37310">
    <property type="protein sequence ID" value="EFJ37310"/>
    <property type="gene ID" value="SELMODRAFT_403558"/>
</dbReference>
<evidence type="ECO:0000313" key="1">
    <source>
        <dbReference type="EMBL" id="EFJ37310.1"/>
    </source>
</evidence>
<dbReference type="KEGG" id="smo:SELMODRAFT_403558"/>
<sequence length="697" mass="77615">MAWREALNKLMPLLCQHEVVDIEANLESSSSTVQSRTEEALANAGEHPLVRARVFVPFIRRLPDRRDSSDCDSYNQETLEFHGDLTRRWQAMGQSAMGGCPVVDFSSINEWLPKEDNPYSLGRYGSTKVDRTPSARNSDITLDRFQNFWASKKAVVLGALPKECLTQVVTDESDKSNKGVESYRRQRILFVELAKAIAAAEGVLVNITWGSKGAEDPIFDSRRPDSFFKIGDSWIFMELKTTKGDNRKIAEARGQVVILGNVLWRLRSRYQLFYTFQNEVLGLVGNGIDVQCVRQIHAYGRRVKTYDGRLLPLANEDLEPGDSYVVDIESPSLEWVAAALYRVVMTNASNMSARGEMNKDGFQRKYGSLKLMTQAGYWVGSEYLQLASETRVTPPSKEVVVTVVGATRNNKISMVMKVLWEGEVWWLKVGPEAEARSKALEEPDELPTGGWERWFQTERDMISRAMLGDGVALAVAMEGVNRPAMLVKDAGDSVEKQQLSRQFAPADVYEMSKQLYEALEASGTKGVIHGDVCLENICLKGGVYSLIDWGLACGRPFSTLAPAVDKAWPGLDVVYGMPKIPNWEMSPDCYFCGGRPSDVVHDEESLLYCCLKMLGGNTLPWSDAAVSGDEFEVLQIRTATMGSLIEEHGRHLYPPLLRKACGVNRLAWSFVGSSSLLPTHEAERKGDSLIQDGEASV</sequence>
<name>D8QRT2_SELML</name>
<organism evidence="2">
    <name type="scientific">Selaginella moellendorffii</name>
    <name type="common">Spikemoss</name>
    <dbReference type="NCBI Taxonomy" id="88036"/>
    <lineage>
        <taxon>Eukaryota</taxon>
        <taxon>Viridiplantae</taxon>
        <taxon>Streptophyta</taxon>
        <taxon>Embryophyta</taxon>
        <taxon>Tracheophyta</taxon>
        <taxon>Lycopodiopsida</taxon>
        <taxon>Selaginellales</taxon>
        <taxon>Selaginellaceae</taxon>
        <taxon>Selaginella</taxon>
    </lineage>
</organism>
<evidence type="ECO:0008006" key="3">
    <source>
        <dbReference type="Google" id="ProtNLM"/>
    </source>
</evidence>
<dbReference type="HOGENOM" id="CLU_025171_0_0_1"/>
<keyword evidence="2" id="KW-1185">Reference proteome</keyword>
<dbReference type="GO" id="GO:0005737">
    <property type="term" value="C:cytoplasm"/>
    <property type="evidence" value="ECO:0000318"/>
    <property type="project" value="GO_Central"/>
</dbReference>
<evidence type="ECO:0000313" key="2">
    <source>
        <dbReference type="Proteomes" id="UP000001514"/>
    </source>
</evidence>
<dbReference type="InParanoid" id="D8QRT2"/>
<dbReference type="GO" id="GO:0007165">
    <property type="term" value="P:signal transduction"/>
    <property type="evidence" value="ECO:0000318"/>
    <property type="project" value="GO_Central"/>
</dbReference>
<dbReference type="Proteomes" id="UP000001514">
    <property type="component" value="Unassembled WGS sequence"/>
</dbReference>
<protein>
    <recommendedName>
        <fullName evidence="3">Protein kinase domain-containing protein</fullName>
    </recommendedName>
</protein>
<proteinExistence type="predicted"/>
<dbReference type="GO" id="GO:0005634">
    <property type="term" value="C:nucleus"/>
    <property type="evidence" value="ECO:0000318"/>
    <property type="project" value="GO_Central"/>
</dbReference>
<dbReference type="SUPFAM" id="SSF56112">
    <property type="entry name" value="Protein kinase-like (PK-like)"/>
    <property type="match status" value="1"/>
</dbReference>
<dbReference type="InterPro" id="IPR011009">
    <property type="entry name" value="Kinase-like_dom_sf"/>
</dbReference>
<reference evidence="1 2" key="1">
    <citation type="journal article" date="2011" name="Science">
        <title>The Selaginella genome identifies genetic changes associated with the evolution of vascular plants.</title>
        <authorList>
            <person name="Banks J.A."/>
            <person name="Nishiyama T."/>
            <person name="Hasebe M."/>
            <person name="Bowman J.L."/>
            <person name="Gribskov M."/>
            <person name="dePamphilis C."/>
            <person name="Albert V.A."/>
            <person name="Aono N."/>
            <person name="Aoyama T."/>
            <person name="Ambrose B.A."/>
            <person name="Ashton N.W."/>
            <person name="Axtell M.J."/>
            <person name="Barker E."/>
            <person name="Barker M.S."/>
            <person name="Bennetzen J.L."/>
            <person name="Bonawitz N.D."/>
            <person name="Chapple C."/>
            <person name="Cheng C."/>
            <person name="Correa L.G."/>
            <person name="Dacre M."/>
            <person name="DeBarry J."/>
            <person name="Dreyer I."/>
            <person name="Elias M."/>
            <person name="Engstrom E.M."/>
            <person name="Estelle M."/>
            <person name="Feng L."/>
            <person name="Finet C."/>
            <person name="Floyd S.K."/>
            <person name="Frommer W.B."/>
            <person name="Fujita T."/>
            <person name="Gramzow L."/>
            <person name="Gutensohn M."/>
            <person name="Harholt J."/>
            <person name="Hattori M."/>
            <person name="Heyl A."/>
            <person name="Hirai T."/>
            <person name="Hiwatashi Y."/>
            <person name="Ishikawa M."/>
            <person name="Iwata M."/>
            <person name="Karol K.G."/>
            <person name="Koehler B."/>
            <person name="Kolukisaoglu U."/>
            <person name="Kubo M."/>
            <person name="Kurata T."/>
            <person name="Lalonde S."/>
            <person name="Li K."/>
            <person name="Li Y."/>
            <person name="Litt A."/>
            <person name="Lyons E."/>
            <person name="Manning G."/>
            <person name="Maruyama T."/>
            <person name="Michael T.P."/>
            <person name="Mikami K."/>
            <person name="Miyazaki S."/>
            <person name="Morinaga S."/>
            <person name="Murata T."/>
            <person name="Mueller-Roeber B."/>
            <person name="Nelson D.R."/>
            <person name="Obara M."/>
            <person name="Oguri Y."/>
            <person name="Olmstead R.G."/>
            <person name="Onodera N."/>
            <person name="Petersen B.L."/>
            <person name="Pils B."/>
            <person name="Prigge M."/>
            <person name="Rensing S.A."/>
            <person name="Riano-Pachon D.M."/>
            <person name="Roberts A.W."/>
            <person name="Sato Y."/>
            <person name="Scheller H.V."/>
            <person name="Schulz B."/>
            <person name="Schulz C."/>
            <person name="Shakirov E.V."/>
            <person name="Shibagaki N."/>
            <person name="Shinohara N."/>
            <person name="Shippen D.E."/>
            <person name="Soerensen I."/>
            <person name="Sotooka R."/>
            <person name="Sugimoto N."/>
            <person name="Sugita M."/>
            <person name="Sumikawa N."/>
            <person name="Tanurdzic M."/>
            <person name="Theissen G."/>
            <person name="Ulvskov P."/>
            <person name="Wakazuki S."/>
            <person name="Weng J.K."/>
            <person name="Willats W.W."/>
            <person name="Wipf D."/>
            <person name="Wolf P.G."/>
            <person name="Yang L."/>
            <person name="Zimmer A.D."/>
            <person name="Zhu Q."/>
            <person name="Mitros T."/>
            <person name="Hellsten U."/>
            <person name="Loque D."/>
            <person name="Otillar R."/>
            <person name="Salamov A."/>
            <person name="Schmutz J."/>
            <person name="Shapiro H."/>
            <person name="Lindquist E."/>
            <person name="Lucas S."/>
            <person name="Rokhsar D."/>
            <person name="Grigoriev I.V."/>
        </authorList>
    </citation>
    <scope>NUCLEOTIDE SEQUENCE [LARGE SCALE GENOMIC DNA]</scope>
</reference>
<dbReference type="EMBL" id="GL377566">
    <property type="protein sequence ID" value="EFJ37310.1"/>
    <property type="molecule type" value="Genomic_DNA"/>
</dbReference>
<dbReference type="AlphaFoldDB" id="D8QRT2"/>
<dbReference type="GO" id="GO:0006897">
    <property type="term" value="P:endocytosis"/>
    <property type="evidence" value="ECO:0000318"/>
    <property type="project" value="GO_Central"/>
</dbReference>
<accession>D8QRT2</accession>
<dbReference type="Gene3D" id="1.10.510.10">
    <property type="entry name" value="Transferase(Phosphotransferase) domain 1"/>
    <property type="match status" value="1"/>
</dbReference>
<gene>
    <name evidence="1" type="ORF">SELMODRAFT_403558</name>
</gene>